<dbReference type="Gene3D" id="1.25.10.10">
    <property type="entry name" value="Leucine-rich Repeat Variant"/>
    <property type="match status" value="1"/>
</dbReference>
<evidence type="ECO:0000259" key="5">
    <source>
        <dbReference type="PROSITE" id="PS50011"/>
    </source>
</evidence>
<evidence type="ECO:0000313" key="7">
    <source>
        <dbReference type="Proteomes" id="UP000051952"/>
    </source>
</evidence>
<dbReference type="InterPro" id="IPR001245">
    <property type="entry name" value="Ser-Thr/Tyr_kinase_cat_dom"/>
</dbReference>
<dbReference type="InterPro" id="IPR011989">
    <property type="entry name" value="ARM-like"/>
</dbReference>
<feature type="domain" description="Protein kinase" evidence="5">
    <location>
        <begin position="24"/>
        <end position="276"/>
    </location>
</feature>
<dbReference type="InterPro" id="IPR051681">
    <property type="entry name" value="Ser/Thr_Kinases-Pseudokinases"/>
</dbReference>
<evidence type="ECO:0000256" key="4">
    <source>
        <dbReference type="ARBA" id="ARBA00022840"/>
    </source>
</evidence>
<keyword evidence="7" id="KW-1185">Reference proteome</keyword>
<evidence type="ECO:0000256" key="3">
    <source>
        <dbReference type="ARBA" id="ARBA00022777"/>
    </source>
</evidence>
<dbReference type="SUPFAM" id="SSF56112">
    <property type="entry name" value="Protein kinase-like (PK-like)"/>
    <property type="match status" value="1"/>
</dbReference>
<keyword evidence="1" id="KW-0808">Transferase</keyword>
<dbReference type="Proteomes" id="UP000051952">
    <property type="component" value="Unassembled WGS sequence"/>
</dbReference>
<reference evidence="7" key="1">
    <citation type="submission" date="2015-09" db="EMBL/GenBank/DDBJ databases">
        <authorList>
            <consortium name="Pathogen Informatics"/>
        </authorList>
    </citation>
    <scope>NUCLEOTIDE SEQUENCE [LARGE SCALE GENOMIC DNA]</scope>
    <source>
        <strain evidence="7">Lake Konstanz</strain>
    </source>
</reference>
<evidence type="ECO:0000256" key="1">
    <source>
        <dbReference type="ARBA" id="ARBA00022679"/>
    </source>
</evidence>
<keyword evidence="4" id="KW-0067">ATP-binding</keyword>
<proteinExistence type="predicted"/>
<dbReference type="GO" id="GO:0005524">
    <property type="term" value="F:ATP binding"/>
    <property type="evidence" value="ECO:0007669"/>
    <property type="project" value="UniProtKB-KW"/>
</dbReference>
<sequence length="1303" mass="138383">MIMNAHCPSIPPLQYIVATDRVSVDAVAPLCGGCGEDVLFSGVLTTTGQPDRAVLVKRYVGTDAAAIARHEVALLLHIAHRNVISVVGLVDVNPRESLVLLEEHDRANGGDITLLTRTAVDDLRTRLGTAAFGRQVLQWGLDVAAGLAHLHAKEMRHLNFCTSNTILSGGIAKVNAVGVAQRLSIASPPQALQDSASSYVYGLGAFLHELLTGDSLFDAFPNDVQPSLEPDALDMSDVTLSGPTAGVLALTRQLLHRDPWRRGTLDTAMQRMQELLDAAANATDQQPPPVLSVGLCPWTPGWLDTVDPQPSLLEALLCLIRCTVLSDHRTEWRESRKLMAWYQRTANATTASLPQFSVGSQQWVDACAIRLYTCVESPVDSVINNMLTQRNVAANDVKCIAPIARRVIGAVQRLGVPYIGNACLVLHADTLLVQELYANYKDHFAVGKQVNVPQIARVTTDADQMQSLAQGTRPVIVLRCCNMSAFDVSVYSAHKCTEPTVLATPPSCVVVISAPLLSRRAVIVDVILDITTSASYVSGDLVQHATAAGFLHQTEPTHHIISQAPLFVSPQRRKANPRKVISASSASVVVDAVVRMSHDATTPNGVHCLSMAIVHVTSDADASGRAAFATAVTVDAIVRMSHHATTPNAVHWLSAAIAHVLCDADASGKAAFATTSLMDAIERMSDHASTPNAIRWLCNAMSHLLEETDAFALEATALLSSFLRLTRFVTSNTVICFLKAICSFTSDTVIFTSSKRDETKRISIANVIDSMFHVSKHVTTPNAVSWLSRAICNMAKAKVPKLNPKDLLASSTTTSIGGVETKFAVARLSTYATTPDAVLWLSTAICNILSGAHPPVKAAFATPAVADAVARMSYHAKTPDTVRWLSTAMQKITSSINGTLRTVFITTDIVDAFVRMSAYATTPDAVCWLSAAIGKIVNGIDASTKSIFATNAVVEAVATMACHATTPDAVHYLSASIVHITEGANVSAKAMFAVTAIADAVVMMSHHATTPDTVLWLSSALGSIASKIDAPLRTVFLTTSIVNAVVRMARHATTPDAVRYLSSAIVRITSGVDASTKAGMFDNVVAFDNVVEAFATMSHHATTADAVGSLSSAIEKITTGTDASKAPMFATLRAIVEAVARISHHATTPDAVRSLSAVIVGMTEGANASAKALFGTTDLMEAIARLLKHAPTVEVARMLTAAIDRIVQEIDVPLRTALVTTNIVDAVVQLTIRATTPNDVRSLSAAIVAITQGTDATVETVTATTAVVDAVAQFSNHAKGLDAVNHNSMNKIDGSLHSVFLTC</sequence>
<dbReference type="SUPFAM" id="SSF48371">
    <property type="entry name" value="ARM repeat"/>
    <property type="match status" value="1"/>
</dbReference>
<evidence type="ECO:0000256" key="2">
    <source>
        <dbReference type="ARBA" id="ARBA00022741"/>
    </source>
</evidence>
<dbReference type="OrthoDB" id="1668230at2759"/>
<dbReference type="InterPro" id="IPR000719">
    <property type="entry name" value="Prot_kinase_dom"/>
</dbReference>
<name>A0A0S4JF03_BODSA</name>
<dbReference type="GO" id="GO:0004674">
    <property type="term" value="F:protein serine/threonine kinase activity"/>
    <property type="evidence" value="ECO:0007669"/>
    <property type="project" value="TreeGrafter"/>
</dbReference>
<dbReference type="PANTHER" id="PTHR44329">
    <property type="entry name" value="SERINE/THREONINE-PROTEIN KINASE TNNI3K-RELATED"/>
    <property type="match status" value="1"/>
</dbReference>
<accession>A0A0S4JF03</accession>
<evidence type="ECO:0000313" key="6">
    <source>
        <dbReference type="EMBL" id="CUG89038.1"/>
    </source>
</evidence>
<protein>
    <submittedName>
        <fullName evidence="6">Tyrosine kinase, putative</fullName>
    </submittedName>
</protein>
<dbReference type="InterPro" id="IPR011009">
    <property type="entry name" value="Kinase-like_dom_sf"/>
</dbReference>
<organism evidence="6 7">
    <name type="scientific">Bodo saltans</name>
    <name type="common">Flagellated protozoan</name>
    <dbReference type="NCBI Taxonomy" id="75058"/>
    <lineage>
        <taxon>Eukaryota</taxon>
        <taxon>Discoba</taxon>
        <taxon>Euglenozoa</taxon>
        <taxon>Kinetoplastea</taxon>
        <taxon>Metakinetoplastina</taxon>
        <taxon>Eubodonida</taxon>
        <taxon>Bodonidae</taxon>
        <taxon>Bodo</taxon>
    </lineage>
</organism>
<gene>
    <name evidence="6" type="ORF">BSAL_18975</name>
</gene>
<keyword evidence="3 6" id="KW-0418">Kinase</keyword>
<dbReference type="InterPro" id="IPR016024">
    <property type="entry name" value="ARM-type_fold"/>
</dbReference>
<dbReference type="VEuPathDB" id="TriTrypDB:BSAL_18975"/>
<dbReference type="EMBL" id="CYKH01001701">
    <property type="protein sequence ID" value="CUG89038.1"/>
    <property type="molecule type" value="Genomic_DNA"/>
</dbReference>
<dbReference type="Pfam" id="PF07714">
    <property type="entry name" value="PK_Tyr_Ser-Thr"/>
    <property type="match status" value="1"/>
</dbReference>
<dbReference type="PROSITE" id="PS50011">
    <property type="entry name" value="PROTEIN_KINASE_DOM"/>
    <property type="match status" value="1"/>
</dbReference>
<dbReference type="SMART" id="SM00220">
    <property type="entry name" value="S_TKc"/>
    <property type="match status" value="1"/>
</dbReference>
<dbReference type="Gene3D" id="1.10.510.10">
    <property type="entry name" value="Transferase(Phosphotransferase) domain 1"/>
    <property type="match status" value="1"/>
</dbReference>
<keyword evidence="2" id="KW-0547">Nucleotide-binding</keyword>
<dbReference type="PANTHER" id="PTHR44329:SF288">
    <property type="entry name" value="MITOGEN-ACTIVATED PROTEIN KINASE KINASE KINASE 20"/>
    <property type="match status" value="1"/>
</dbReference>